<dbReference type="SUPFAM" id="SSF48452">
    <property type="entry name" value="TPR-like"/>
    <property type="match status" value="1"/>
</dbReference>
<accession>A0A3B5LLE7</accession>
<name>A0A3B5LLE7_9TELE</name>
<dbReference type="Ensembl" id="ENSXCOT00000011647.1">
    <property type="protein sequence ID" value="ENSXCOP00000011515.1"/>
    <property type="gene ID" value="ENSXCOG00000008691.1"/>
</dbReference>
<dbReference type="Proteomes" id="UP000261380">
    <property type="component" value="Unplaced"/>
</dbReference>
<evidence type="ECO:0000313" key="8">
    <source>
        <dbReference type="Ensembl" id="ENSXCOP00000011515.1"/>
    </source>
</evidence>
<keyword evidence="7" id="KW-0732">Signal</keyword>
<evidence type="ECO:0000256" key="4">
    <source>
        <dbReference type="ARBA" id="ARBA00022490"/>
    </source>
</evidence>
<feature type="signal peptide" evidence="7">
    <location>
        <begin position="1"/>
        <end position="17"/>
    </location>
</feature>
<keyword evidence="4" id="KW-0963">Cytoplasm</keyword>
<evidence type="ECO:0000256" key="3">
    <source>
        <dbReference type="ARBA" id="ARBA00022443"/>
    </source>
</evidence>
<evidence type="ECO:0000256" key="2">
    <source>
        <dbReference type="ARBA" id="ARBA00008051"/>
    </source>
</evidence>
<feature type="chain" id="PRO_5017280253" evidence="7">
    <location>
        <begin position="18"/>
        <end position="215"/>
    </location>
</feature>
<dbReference type="GO" id="GO:0016176">
    <property type="term" value="F:superoxide-generating NADPH oxidase activator activity"/>
    <property type="evidence" value="ECO:0007669"/>
    <property type="project" value="TreeGrafter"/>
</dbReference>
<keyword evidence="5" id="KW-0677">Repeat</keyword>
<dbReference type="Gene3D" id="1.25.40.10">
    <property type="entry name" value="Tetratricopeptide repeat domain"/>
    <property type="match status" value="1"/>
</dbReference>
<evidence type="ECO:0000256" key="5">
    <source>
        <dbReference type="ARBA" id="ARBA00022737"/>
    </source>
</evidence>
<dbReference type="FunFam" id="1.25.40.10:FF:000017">
    <property type="entry name" value="NADPH oxidase regulator NoxR"/>
    <property type="match status" value="1"/>
</dbReference>
<dbReference type="PANTHER" id="PTHR15175">
    <property type="entry name" value="NEUTROPHIL CYTOSOLIC FACTOR 2, NEUTROPHIL NADPH OXIDASE FACTOR 2"/>
    <property type="match status" value="1"/>
</dbReference>
<evidence type="ECO:0000256" key="6">
    <source>
        <dbReference type="ARBA" id="ARBA00022803"/>
    </source>
</evidence>
<evidence type="ECO:0000256" key="7">
    <source>
        <dbReference type="SAM" id="SignalP"/>
    </source>
</evidence>
<dbReference type="InterPro" id="IPR011990">
    <property type="entry name" value="TPR-like_helical_dom_sf"/>
</dbReference>
<keyword evidence="3" id="KW-0728">SH3 domain</keyword>
<evidence type="ECO:0000313" key="9">
    <source>
        <dbReference type="Proteomes" id="UP000261380"/>
    </source>
</evidence>
<dbReference type="GO" id="GO:0005737">
    <property type="term" value="C:cytoplasm"/>
    <property type="evidence" value="ECO:0007669"/>
    <property type="project" value="UniProtKB-SubCell"/>
</dbReference>
<organism evidence="8 9">
    <name type="scientific">Xiphophorus couchianus</name>
    <name type="common">Monterrey platyfish</name>
    <dbReference type="NCBI Taxonomy" id="32473"/>
    <lineage>
        <taxon>Eukaryota</taxon>
        <taxon>Metazoa</taxon>
        <taxon>Chordata</taxon>
        <taxon>Craniata</taxon>
        <taxon>Vertebrata</taxon>
        <taxon>Euteleostomi</taxon>
        <taxon>Actinopterygii</taxon>
        <taxon>Neopterygii</taxon>
        <taxon>Teleostei</taxon>
        <taxon>Neoteleostei</taxon>
        <taxon>Acanthomorphata</taxon>
        <taxon>Ovalentaria</taxon>
        <taxon>Atherinomorphae</taxon>
        <taxon>Cyprinodontiformes</taxon>
        <taxon>Poeciliidae</taxon>
        <taxon>Poeciliinae</taxon>
        <taxon>Xiphophorus</taxon>
    </lineage>
</organism>
<reference evidence="8" key="2">
    <citation type="submission" date="2025-09" db="UniProtKB">
        <authorList>
            <consortium name="Ensembl"/>
        </authorList>
    </citation>
    <scope>IDENTIFICATION</scope>
</reference>
<comment type="similarity">
    <text evidence="2">Belongs to the NCF2/NOXA1 family.</text>
</comment>
<dbReference type="GeneTree" id="ENSGT00530000063843"/>
<comment type="subcellular location">
    <subcellularLocation>
        <location evidence="1">Cytoplasm</location>
    </subcellularLocation>
</comment>
<reference evidence="8" key="1">
    <citation type="submission" date="2025-08" db="UniProtKB">
        <authorList>
            <consortium name="Ensembl"/>
        </authorList>
    </citation>
    <scope>IDENTIFICATION</scope>
</reference>
<dbReference type="PANTHER" id="PTHR15175:SF4">
    <property type="entry name" value="NADPH OXIDASE ACTIVATOR 1"/>
    <property type="match status" value="1"/>
</dbReference>
<keyword evidence="6" id="KW-0802">TPR repeat</keyword>
<protein>
    <submittedName>
        <fullName evidence="8">NADPH oxidase activator 1</fullName>
    </submittedName>
</protein>
<proteinExistence type="inferred from homology"/>
<dbReference type="AlphaFoldDB" id="A0A3B5LLE7"/>
<keyword evidence="9" id="KW-1185">Reference proteome</keyword>
<dbReference type="GO" id="GO:0042554">
    <property type="term" value="P:superoxide anion generation"/>
    <property type="evidence" value="ECO:0007669"/>
    <property type="project" value="TreeGrafter"/>
</dbReference>
<sequence>MCSLLCLLRLWNESVQAVDANDWEGALAKLQQIPEQTSRTHFNAASAHLALGQLDMALRCLDLTIAKDERLAVAFFQRAAEALSDCIWAQEHMRGNAVIDYRQLGLRYKLYYWQILYNTAAAYCRMGQWESAMDKLLPATQDRGQGRGGNIEVALKSVEVLDPLLVPVGSVFRPRKQEIEQLHQRDFLGKAKVMIQGLARYSQSLPHPQAVNQRI</sequence>
<dbReference type="InterPro" id="IPR051864">
    <property type="entry name" value="NCF2_NOXA1"/>
</dbReference>
<evidence type="ECO:0000256" key="1">
    <source>
        <dbReference type="ARBA" id="ARBA00004496"/>
    </source>
</evidence>